<comment type="subcellular location">
    <subcellularLocation>
        <location evidence="6">Cytoplasm</location>
    </subcellularLocation>
</comment>
<dbReference type="GO" id="GO:0003676">
    <property type="term" value="F:nucleic acid binding"/>
    <property type="evidence" value="ECO:0007669"/>
    <property type="project" value="InterPro"/>
</dbReference>
<dbReference type="AlphaFoldDB" id="A0A8B2TZ71"/>
<comment type="caution">
    <text evidence="8">The sequence shown here is derived from an EMBL/GenBank/DDBJ whole genome shotgun (WGS) entry which is preliminary data.</text>
</comment>
<comment type="similarity">
    <text evidence="6">Belongs to the methyltransferase superfamily. tRNA (adenine-N(6)-)-methyltransferase family.</text>
</comment>
<dbReference type="GO" id="GO:0005737">
    <property type="term" value="C:cytoplasm"/>
    <property type="evidence" value="ECO:0007669"/>
    <property type="project" value="UniProtKB-SubCell"/>
</dbReference>
<sequence>MSNMGFRFKQFQVNHDRCAMKVGTDGILLGAWADVTQANQILDLGSGSGLIALMLAQRSCAESRICAVEIDHVAAQQACENVLISPWKNKIQVYQQDIDSFCTQTAERFDLIVANPPYFQTGVDCRNEERNTARYFAAQSHLHWLETAAACLAPKGKISFVLPFEAGETLLKSTALYCVARCDVITKQGKVPQRMLLTFATQSQTLRYDELIIYDTQNQYHADFVALTQDFYLNF</sequence>
<dbReference type="PANTHER" id="PTHR47739">
    <property type="entry name" value="TRNA1(VAL) (ADENINE(37)-N6)-METHYLTRANSFERASE"/>
    <property type="match status" value="1"/>
</dbReference>
<dbReference type="HAMAP" id="MF_01872">
    <property type="entry name" value="tRNA_methyltr_YfiC"/>
    <property type="match status" value="1"/>
</dbReference>
<evidence type="ECO:0000313" key="8">
    <source>
        <dbReference type="EMBL" id="RDE70051.1"/>
    </source>
</evidence>
<proteinExistence type="inferred from homology"/>
<evidence type="ECO:0000256" key="5">
    <source>
        <dbReference type="ARBA" id="ARBA00022694"/>
    </source>
</evidence>
<reference evidence="8 9" key="1">
    <citation type="submission" date="2018-05" db="EMBL/GenBank/DDBJ databases">
        <title>Draft Genome Sequences for a Diverse set of 7 Haemophilus Species.</title>
        <authorList>
            <person name="Nichols M."/>
            <person name="Topaz N."/>
            <person name="Wang X."/>
            <person name="Wang X."/>
            <person name="Boxrud D."/>
        </authorList>
    </citation>
    <scope>NUCLEOTIDE SEQUENCE [LARGE SCALE GENOMIC DNA]</scope>
    <source>
        <strain evidence="8 9">C2001002503</strain>
    </source>
</reference>
<evidence type="ECO:0000256" key="2">
    <source>
        <dbReference type="ARBA" id="ARBA00022603"/>
    </source>
</evidence>
<dbReference type="InterPro" id="IPR002052">
    <property type="entry name" value="DNA_methylase_N6_adenine_CS"/>
</dbReference>
<evidence type="ECO:0000256" key="3">
    <source>
        <dbReference type="ARBA" id="ARBA00022679"/>
    </source>
</evidence>
<keyword evidence="5 6" id="KW-0819">tRNA processing</keyword>
<dbReference type="InterPro" id="IPR007848">
    <property type="entry name" value="Small_mtfrase_dom"/>
</dbReference>
<evidence type="ECO:0000256" key="6">
    <source>
        <dbReference type="HAMAP-Rule" id="MF_01872"/>
    </source>
</evidence>
<dbReference type="PROSITE" id="PS00092">
    <property type="entry name" value="N6_MTASE"/>
    <property type="match status" value="1"/>
</dbReference>
<dbReference type="InterPro" id="IPR029063">
    <property type="entry name" value="SAM-dependent_MTases_sf"/>
</dbReference>
<evidence type="ECO:0000259" key="7">
    <source>
        <dbReference type="Pfam" id="PF05175"/>
    </source>
</evidence>
<dbReference type="GO" id="GO:0008033">
    <property type="term" value="P:tRNA processing"/>
    <property type="evidence" value="ECO:0007669"/>
    <property type="project" value="UniProtKB-UniRule"/>
</dbReference>
<protein>
    <recommendedName>
        <fullName evidence="6">tRNA1(Val) (adenine(37)-N6)-methyltransferase</fullName>
        <ecNumber evidence="6">2.1.1.223</ecNumber>
    </recommendedName>
    <alternativeName>
        <fullName evidence="6">tRNA m6A37 methyltransferase</fullName>
    </alternativeName>
</protein>
<dbReference type="SUPFAM" id="SSF53335">
    <property type="entry name" value="S-adenosyl-L-methionine-dependent methyltransferases"/>
    <property type="match status" value="1"/>
</dbReference>
<dbReference type="CDD" id="cd02440">
    <property type="entry name" value="AdoMet_MTases"/>
    <property type="match status" value="1"/>
</dbReference>
<keyword evidence="3 6" id="KW-0808">Transferase</keyword>
<gene>
    <name evidence="8" type="ORF">DPV83_09045</name>
</gene>
<evidence type="ECO:0000313" key="9">
    <source>
        <dbReference type="Proteomes" id="UP000253998"/>
    </source>
</evidence>
<dbReference type="Pfam" id="PF05175">
    <property type="entry name" value="MTS"/>
    <property type="match status" value="1"/>
</dbReference>
<dbReference type="PANTHER" id="PTHR47739:SF1">
    <property type="entry name" value="TRNA1(VAL) (ADENINE(37)-N6)-METHYLTRANSFERASE"/>
    <property type="match status" value="1"/>
</dbReference>
<keyword evidence="1 6" id="KW-0963">Cytoplasm</keyword>
<evidence type="ECO:0000256" key="1">
    <source>
        <dbReference type="ARBA" id="ARBA00022490"/>
    </source>
</evidence>
<dbReference type="EMBL" id="QEPM01000007">
    <property type="protein sequence ID" value="RDE70051.1"/>
    <property type="molecule type" value="Genomic_DNA"/>
</dbReference>
<comment type="catalytic activity">
    <reaction evidence="6">
        <text>adenosine(37) in tRNA1(Val) + S-adenosyl-L-methionine = N(6)-methyladenosine(37) in tRNA1(Val) + S-adenosyl-L-homocysteine + H(+)</text>
        <dbReference type="Rhea" id="RHEA:43160"/>
        <dbReference type="Rhea" id="RHEA-COMP:10369"/>
        <dbReference type="Rhea" id="RHEA-COMP:10370"/>
        <dbReference type="ChEBI" id="CHEBI:15378"/>
        <dbReference type="ChEBI" id="CHEBI:57856"/>
        <dbReference type="ChEBI" id="CHEBI:59789"/>
        <dbReference type="ChEBI" id="CHEBI:74411"/>
        <dbReference type="ChEBI" id="CHEBI:74449"/>
        <dbReference type="EC" id="2.1.1.223"/>
    </reaction>
</comment>
<dbReference type="Gene3D" id="3.40.50.150">
    <property type="entry name" value="Vaccinia Virus protein VP39"/>
    <property type="match status" value="1"/>
</dbReference>
<dbReference type="PRINTS" id="PR00507">
    <property type="entry name" value="N12N6MTFRASE"/>
</dbReference>
<feature type="domain" description="Methyltransferase small" evidence="7">
    <location>
        <begin position="36"/>
        <end position="162"/>
    </location>
</feature>
<dbReference type="Proteomes" id="UP000253998">
    <property type="component" value="Unassembled WGS sequence"/>
</dbReference>
<comment type="function">
    <text evidence="6">Specifically methylates the adenine in position 37 of tRNA(1)(Val) (anticodon cmo5UAC).</text>
</comment>
<name>A0A8B2TZ71_9PAST</name>
<dbReference type="RefSeq" id="WP_111296954.1">
    <property type="nucleotide sequence ID" value="NZ_QEPM01000007.1"/>
</dbReference>
<organism evidence="8 9">
    <name type="scientific">Aggregatibacter segnis</name>
    <dbReference type="NCBI Taxonomy" id="739"/>
    <lineage>
        <taxon>Bacteria</taxon>
        <taxon>Pseudomonadati</taxon>
        <taxon>Pseudomonadota</taxon>
        <taxon>Gammaproteobacteria</taxon>
        <taxon>Pasteurellales</taxon>
        <taxon>Pasteurellaceae</taxon>
        <taxon>Aggregatibacter</taxon>
    </lineage>
</organism>
<dbReference type="InterPro" id="IPR022882">
    <property type="entry name" value="tRNA_adenine-N6_MeTrfase"/>
</dbReference>
<dbReference type="GO" id="GO:0032259">
    <property type="term" value="P:methylation"/>
    <property type="evidence" value="ECO:0007669"/>
    <property type="project" value="UniProtKB-KW"/>
</dbReference>
<evidence type="ECO:0000256" key="4">
    <source>
        <dbReference type="ARBA" id="ARBA00022691"/>
    </source>
</evidence>
<accession>A0A8B2TZ71</accession>
<keyword evidence="4 6" id="KW-0949">S-adenosyl-L-methionine</keyword>
<dbReference type="InterPro" id="IPR050210">
    <property type="entry name" value="tRNA_Adenine-N(6)_MTase"/>
</dbReference>
<dbReference type="GO" id="GO:0016430">
    <property type="term" value="F:tRNA (adenine-N6)-methyltransferase activity"/>
    <property type="evidence" value="ECO:0007669"/>
    <property type="project" value="UniProtKB-UniRule"/>
</dbReference>
<keyword evidence="2 6" id="KW-0489">Methyltransferase</keyword>
<dbReference type="EC" id="2.1.1.223" evidence="6"/>